<dbReference type="GO" id="GO:0071111">
    <property type="term" value="F:cyclic-guanylate-specific phosphodiesterase activity"/>
    <property type="evidence" value="ECO:0007669"/>
    <property type="project" value="InterPro"/>
</dbReference>
<proteinExistence type="predicted"/>
<name>A0A4R6R7Y9_9HYPH</name>
<dbReference type="Gene3D" id="3.20.20.450">
    <property type="entry name" value="EAL domain"/>
    <property type="match status" value="1"/>
</dbReference>
<keyword evidence="3" id="KW-1185">Reference proteome</keyword>
<dbReference type="PROSITE" id="PS50883">
    <property type="entry name" value="EAL"/>
    <property type="match status" value="1"/>
</dbReference>
<evidence type="ECO:0000259" key="1">
    <source>
        <dbReference type="PROSITE" id="PS50883"/>
    </source>
</evidence>
<dbReference type="RefSeq" id="WP_165644744.1">
    <property type="nucleotide sequence ID" value="NZ_BSPM01000002.1"/>
</dbReference>
<comment type="caution">
    <text evidence="2">The sequence shown here is derived from an EMBL/GenBank/DDBJ whole genome shotgun (WGS) entry which is preliminary data.</text>
</comment>
<accession>A0A4R6R7Y9</accession>
<feature type="domain" description="EAL" evidence="1">
    <location>
        <begin position="1"/>
        <end position="240"/>
    </location>
</feature>
<protein>
    <submittedName>
        <fullName evidence="2">EAL domain-containing protein (Putative c-di-GMP-specific phosphodiesterase class I)</fullName>
    </submittedName>
</protein>
<dbReference type="CDD" id="cd01948">
    <property type="entry name" value="EAL"/>
    <property type="match status" value="1"/>
</dbReference>
<evidence type="ECO:0000313" key="2">
    <source>
        <dbReference type="EMBL" id="TDP81875.1"/>
    </source>
</evidence>
<dbReference type="Pfam" id="PF00563">
    <property type="entry name" value="EAL"/>
    <property type="match status" value="1"/>
</dbReference>
<dbReference type="SUPFAM" id="SSF141868">
    <property type="entry name" value="EAL domain-like"/>
    <property type="match status" value="1"/>
</dbReference>
<dbReference type="SMART" id="SM00052">
    <property type="entry name" value="EAL"/>
    <property type="match status" value="1"/>
</dbReference>
<dbReference type="AlphaFoldDB" id="A0A4R6R7Y9"/>
<gene>
    <name evidence="2" type="ORF">EDD54_4135</name>
</gene>
<evidence type="ECO:0000313" key="3">
    <source>
        <dbReference type="Proteomes" id="UP000294547"/>
    </source>
</evidence>
<dbReference type="InterPro" id="IPR035919">
    <property type="entry name" value="EAL_sf"/>
</dbReference>
<sequence>MTVRFEELTLHYQPQYFADGSRMAAVEALLRVLKPTPRLMRPGDVLAHFSDPADAERLDYWVFRRACADAVAWPGLTVSINLSADRFRDPVLVDRLVAICDEVGIGHDRVEIEIVESAYIGDFDAALATIERLRAVGFRIALDDFGTGYSSLSYLLRLPVDKLKIDKCFIDDIGSMRAVAIVQSVIALARALGLRVTAEGVETEAQRRFLKAAGCHYLQGWLFSKAVAPEEIGHLLAAERPAVPVRPPA</sequence>
<dbReference type="InterPro" id="IPR050706">
    <property type="entry name" value="Cyclic-di-GMP_PDE-like"/>
</dbReference>
<organism evidence="2 3">
    <name type="scientific">Oharaeibacter diazotrophicus</name>
    <dbReference type="NCBI Taxonomy" id="1920512"/>
    <lineage>
        <taxon>Bacteria</taxon>
        <taxon>Pseudomonadati</taxon>
        <taxon>Pseudomonadota</taxon>
        <taxon>Alphaproteobacteria</taxon>
        <taxon>Hyphomicrobiales</taxon>
        <taxon>Pleomorphomonadaceae</taxon>
        <taxon>Oharaeibacter</taxon>
    </lineage>
</organism>
<reference evidence="2 3" key="1">
    <citation type="submission" date="2019-03" db="EMBL/GenBank/DDBJ databases">
        <title>Genomic Encyclopedia of Type Strains, Phase IV (KMG-IV): sequencing the most valuable type-strain genomes for metagenomic binning, comparative biology and taxonomic classification.</title>
        <authorList>
            <person name="Goeker M."/>
        </authorList>
    </citation>
    <scope>NUCLEOTIDE SEQUENCE [LARGE SCALE GENOMIC DNA]</scope>
    <source>
        <strain evidence="2 3">DSM 102969</strain>
    </source>
</reference>
<dbReference type="PANTHER" id="PTHR33121:SF70">
    <property type="entry name" value="SIGNALING PROTEIN YKOW"/>
    <property type="match status" value="1"/>
</dbReference>
<dbReference type="InterPro" id="IPR001633">
    <property type="entry name" value="EAL_dom"/>
</dbReference>
<dbReference type="Proteomes" id="UP000294547">
    <property type="component" value="Unassembled WGS sequence"/>
</dbReference>
<dbReference type="PANTHER" id="PTHR33121">
    <property type="entry name" value="CYCLIC DI-GMP PHOSPHODIESTERASE PDEF"/>
    <property type="match status" value="1"/>
</dbReference>
<dbReference type="EMBL" id="SNXY01000011">
    <property type="protein sequence ID" value="TDP81875.1"/>
    <property type="molecule type" value="Genomic_DNA"/>
</dbReference>